<name>A0A815XGX0_9BILA</name>
<dbReference type="AlphaFoldDB" id="A0A815XGX0"/>
<reference evidence="1" key="1">
    <citation type="submission" date="2021-02" db="EMBL/GenBank/DDBJ databases">
        <authorList>
            <person name="Nowell W R."/>
        </authorList>
    </citation>
    <scope>NUCLEOTIDE SEQUENCE</scope>
</reference>
<dbReference type="Proteomes" id="UP000681722">
    <property type="component" value="Unassembled WGS sequence"/>
</dbReference>
<proteinExistence type="predicted"/>
<accession>A0A815XGX0</accession>
<comment type="caution">
    <text evidence="1">The sequence shown here is derived from an EMBL/GenBank/DDBJ whole genome shotgun (WGS) entry which is preliminary data.</text>
</comment>
<dbReference type="OrthoDB" id="10046838at2759"/>
<gene>
    <name evidence="1" type="ORF">GPM918_LOCUS39560</name>
    <name evidence="2" type="ORF">SRO942_LOCUS40438</name>
</gene>
<dbReference type="EMBL" id="CAJNOQ010027913">
    <property type="protein sequence ID" value="CAF1557376.1"/>
    <property type="molecule type" value="Genomic_DNA"/>
</dbReference>
<keyword evidence="3" id="KW-1185">Reference proteome</keyword>
<protein>
    <submittedName>
        <fullName evidence="1">Uncharacterized protein</fullName>
    </submittedName>
</protein>
<sequence>MYMRNLVSSLCLFDTDNLPMLNYQFELYNENNSLITNIRRRINQTSLSVVDQAKFKSLLVRMNPDEIVHCLGLLDHVFTYLCNIDDDVSGSSIQAFVEQHMNTNACLNEHFFRRPPFSTVPLIHIIALYELVEEVAFDIVLRQHVKTELREAVLDDRGKTKFVAQTFGKVNISPILKLAIIWIGVLKRLLIRVLNAYVDLKIPLQIYIERIDLWSGDISEVDLQTFELDEGILLEHTYCILNHVEKDHPTSIINDSIATADSQQPISSHITTGNTQSFTARTWYQNTNQPVKKITLGKSEQKLRV</sequence>
<dbReference type="Proteomes" id="UP000663829">
    <property type="component" value="Unassembled WGS sequence"/>
</dbReference>
<organism evidence="1 3">
    <name type="scientific">Didymodactylos carnosus</name>
    <dbReference type="NCBI Taxonomy" id="1234261"/>
    <lineage>
        <taxon>Eukaryota</taxon>
        <taxon>Metazoa</taxon>
        <taxon>Spiralia</taxon>
        <taxon>Gnathifera</taxon>
        <taxon>Rotifera</taxon>
        <taxon>Eurotatoria</taxon>
        <taxon>Bdelloidea</taxon>
        <taxon>Philodinida</taxon>
        <taxon>Philodinidae</taxon>
        <taxon>Didymodactylos</taxon>
    </lineage>
</organism>
<evidence type="ECO:0000313" key="3">
    <source>
        <dbReference type="Proteomes" id="UP000663829"/>
    </source>
</evidence>
<evidence type="ECO:0000313" key="2">
    <source>
        <dbReference type="EMBL" id="CAF4418554.1"/>
    </source>
</evidence>
<evidence type="ECO:0000313" key="1">
    <source>
        <dbReference type="EMBL" id="CAF1557376.1"/>
    </source>
</evidence>
<dbReference type="EMBL" id="CAJOBC010093628">
    <property type="protein sequence ID" value="CAF4418554.1"/>
    <property type="molecule type" value="Genomic_DNA"/>
</dbReference>